<protein>
    <submittedName>
        <fullName evidence="1">Lipase (Class 3)</fullName>
    </submittedName>
</protein>
<reference evidence="2" key="1">
    <citation type="submission" date="2019-03" db="EMBL/GenBank/DDBJ databases">
        <title>Complete genome of Methylacidiphilum kamchatkense Kam1.</title>
        <authorList>
            <person name="Kruse T."/>
            <person name="Murarilal Ratnadevi C."/>
            <person name="Erikstad H.-A."/>
            <person name="Birkeland N.-K."/>
        </authorList>
    </citation>
    <scope>NUCLEOTIDE SEQUENCE [LARGE SCALE GENOMIC DNA]</scope>
    <source>
        <strain evidence="2">kam1</strain>
    </source>
</reference>
<organism evidence="1 2">
    <name type="scientific">Methylacidiphilum kamchatkense Kam1</name>
    <dbReference type="NCBI Taxonomy" id="1202785"/>
    <lineage>
        <taxon>Bacteria</taxon>
        <taxon>Pseudomonadati</taxon>
        <taxon>Verrucomicrobiota</taxon>
        <taxon>Methylacidiphilae</taxon>
        <taxon>Methylacidiphilales</taxon>
        <taxon>Methylacidiphilaceae</taxon>
        <taxon>Methylacidiphilum (ex Ratnadevi et al. 2023)</taxon>
    </lineage>
</organism>
<dbReference type="RefSeq" id="WP_143958175.1">
    <property type="nucleotide sequence ID" value="NZ_CP037899.1"/>
</dbReference>
<dbReference type="Gene3D" id="3.40.50.1820">
    <property type="entry name" value="alpha/beta hydrolase"/>
    <property type="match status" value="1"/>
</dbReference>
<gene>
    <name evidence="1" type="ORF">kam1_247</name>
</gene>
<evidence type="ECO:0000313" key="2">
    <source>
        <dbReference type="Proteomes" id="UP000315925"/>
    </source>
</evidence>
<evidence type="ECO:0000313" key="1">
    <source>
        <dbReference type="EMBL" id="QDQ41502.1"/>
    </source>
</evidence>
<name>A0A516TJR7_9BACT</name>
<dbReference type="AlphaFoldDB" id="A0A516TJR7"/>
<proteinExistence type="predicted"/>
<dbReference type="SUPFAM" id="SSF53474">
    <property type="entry name" value="alpha/beta-Hydrolases"/>
    <property type="match status" value="1"/>
</dbReference>
<accession>A0A516TJR7</accession>
<dbReference type="InterPro" id="IPR029058">
    <property type="entry name" value="AB_hydrolase_fold"/>
</dbReference>
<dbReference type="EMBL" id="CP037899">
    <property type="protein sequence ID" value="QDQ41502.1"/>
    <property type="molecule type" value="Genomic_DNA"/>
</dbReference>
<sequence length="201" mass="21432">MKRRAGVIGRTGLFKVIKELGEDSGQLRLHLVGHSMGAIVYTLACKKLAEAGSDFKPASLTLLQGAFTHYGFGKDVNVKGITDGPYRVVVETDAVAGSIAVTFSKYDEALHVLYAIAQRLARDIVRPFFIGDRDDPYGAIGANGAQKTPEAEEIALDTSPKVYTFAKGSVYNLNGKEAIQNHGDVTNEAIAAVLLSAAESC</sequence>
<dbReference type="KEGG" id="mkc:kam1_247"/>
<dbReference type="Proteomes" id="UP000315925">
    <property type="component" value="Chromosome"/>
</dbReference>